<reference evidence="1" key="1">
    <citation type="submission" date="2018-02" db="EMBL/GenBank/DDBJ databases">
        <title>Rhizophora mucronata_Transcriptome.</title>
        <authorList>
            <person name="Meera S.P."/>
            <person name="Sreeshan A."/>
            <person name="Augustine A."/>
        </authorList>
    </citation>
    <scope>NUCLEOTIDE SEQUENCE</scope>
    <source>
        <tissue evidence="1">Leaf</tissue>
    </source>
</reference>
<dbReference type="EMBL" id="GGEC01056624">
    <property type="protein sequence ID" value="MBX37108.1"/>
    <property type="molecule type" value="Transcribed_RNA"/>
</dbReference>
<sequence>MAGDDEQILLSGEDGVDGWIYGVESNDKNVNSNLIIVQGERLERGKETKTFVS</sequence>
<name>A0A2P2N3R0_RHIMU</name>
<organism evidence="1">
    <name type="scientific">Rhizophora mucronata</name>
    <name type="common">Asiatic mangrove</name>
    <dbReference type="NCBI Taxonomy" id="61149"/>
    <lineage>
        <taxon>Eukaryota</taxon>
        <taxon>Viridiplantae</taxon>
        <taxon>Streptophyta</taxon>
        <taxon>Embryophyta</taxon>
        <taxon>Tracheophyta</taxon>
        <taxon>Spermatophyta</taxon>
        <taxon>Magnoliopsida</taxon>
        <taxon>eudicotyledons</taxon>
        <taxon>Gunneridae</taxon>
        <taxon>Pentapetalae</taxon>
        <taxon>rosids</taxon>
        <taxon>fabids</taxon>
        <taxon>Malpighiales</taxon>
        <taxon>Rhizophoraceae</taxon>
        <taxon>Rhizophora</taxon>
    </lineage>
</organism>
<proteinExistence type="predicted"/>
<evidence type="ECO:0000313" key="1">
    <source>
        <dbReference type="EMBL" id="MBX37108.1"/>
    </source>
</evidence>
<protein>
    <submittedName>
        <fullName evidence="1">Uncharacterized protein</fullName>
    </submittedName>
</protein>
<dbReference type="AlphaFoldDB" id="A0A2P2N3R0"/>
<accession>A0A2P2N3R0</accession>